<dbReference type="PRINTS" id="PR01989">
    <property type="entry name" value="EUOM20RECPTR"/>
</dbReference>
<dbReference type="GeneID" id="106668808"/>
<dbReference type="PIRSF" id="PIRSF037707">
    <property type="entry name" value="MAS20_rcpt"/>
    <property type="match status" value="1"/>
</dbReference>
<protein>
    <recommendedName>
        <fullName evidence="13">Mitochondrial import receptor subunit TOM20</fullName>
    </recommendedName>
</protein>
<dbReference type="GO" id="GO:0030943">
    <property type="term" value="F:mitochondrion targeting sequence binding"/>
    <property type="evidence" value="ECO:0007669"/>
    <property type="project" value="TreeGrafter"/>
</dbReference>
<evidence type="ECO:0000256" key="7">
    <source>
        <dbReference type="ARBA" id="ARBA00022989"/>
    </source>
</evidence>
<evidence type="ECO:0000256" key="5">
    <source>
        <dbReference type="ARBA" id="ARBA00022787"/>
    </source>
</evidence>
<evidence type="ECO:0000256" key="10">
    <source>
        <dbReference type="PIRNR" id="PIRNR037707"/>
    </source>
</evidence>
<accession>A0A8I6RXC1</accession>
<evidence type="ECO:0000256" key="1">
    <source>
        <dbReference type="ARBA" id="ARBA00004572"/>
    </source>
</evidence>
<keyword evidence="5 10" id="KW-1000">Mitochondrion outer membrane</keyword>
<dbReference type="AlphaFoldDB" id="A0A8I6RXC1"/>
<comment type="subcellular location">
    <subcellularLocation>
        <location evidence="1">Mitochondrion outer membrane</location>
        <topology evidence="1">Single-pass membrane protein</topology>
    </subcellularLocation>
</comment>
<keyword evidence="4" id="KW-0812">Transmembrane</keyword>
<keyword evidence="6" id="KW-0653">Protein transport</keyword>
<evidence type="ECO:0000256" key="4">
    <source>
        <dbReference type="ARBA" id="ARBA00022692"/>
    </source>
</evidence>
<evidence type="ECO:0008006" key="13">
    <source>
        <dbReference type="Google" id="ProtNLM"/>
    </source>
</evidence>
<sequence length="150" mass="16861">MTMVSKTALGIAAGIFGTLFVGYCVYFDRQRRSDPNFKKKLKERRKANKMKSQQKNQTKFPDLANHEAIQAFFLHQVQLGEELLGQGDVDGGIEHLCNAVTICGQPNQILEILQQTLPPNLFLTLLQRLPNSSQRVMEGGENTLVEDDVE</sequence>
<evidence type="ECO:0000313" key="11">
    <source>
        <dbReference type="EnsemblMetazoa" id="XP_014253413.1"/>
    </source>
</evidence>
<dbReference type="InterPro" id="IPR023392">
    <property type="entry name" value="Tom20_dom_sf"/>
</dbReference>
<dbReference type="GO" id="GO:0005742">
    <property type="term" value="C:mitochondrial outer membrane translocase complex"/>
    <property type="evidence" value="ECO:0007669"/>
    <property type="project" value="UniProtKB-UniRule"/>
</dbReference>
<dbReference type="OrthoDB" id="2154253at2759"/>
<evidence type="ECO:0000313" key="12">
    <source>
        <dbReference type="Proteomes" id="UP000494040"/>
    </source>
</evidence>
<dbReference type="SUPFAM" id="SSF47157">
    <property type="entry name" value="Mitochondrial import receptor subunit Tom20"/>
    <property type="match status" value="1"/>
</dbReference>
<dbReference type="EnsemblMetazoa" id="XM_014397927.2">
    <property type="protein sequence ID" value="XP_014253413.1"/>
    <property type="gene ID" value="LOC106668808"/>
</dbReference>
<dbReference type="PRINTS" id="PR00351">
    <property type="entry name" value="OM20RECEPTOR"/>
</dbReference>
<keyword evidence="8 10" id="KW-0496">Mitochondrion</keyword>
<keyword evidence="9 10" id="KW-0472">Membrane</keyword>
<dbReference type="PANTHER" id="PTHR12430:SF0">
    <property type="entry name" value="TRANSLOCASE OF OUTER MITOCHONDRIAL MEMBRANE 20"/>
    <property type="match status" value="1"/>
</dbReference>
<comment type="similarity">
    <text evidence="2 10">Belongs to the Tom20 family.</text>
</comment>
<dbReference type="PANTHER" id="PTHR12430">
    <property type="entry name" value="MITOCHONDRIAL IMPORT RECEPTOR SUBUNIT TOM20"/>
    <property type="match status" value="1"/>
</dbReference>
<dbReference type="GO" id="GO:0030150">
    <property type="term" value="P:protein import into mitochondrial matrix"/>
    <property type="evidence" value="ECO:0007669"/>
    <property type="project" value="TreeGrafter"/>
</dbReference>
<keyword evidence="7" id="KW-1133">Transmembrane helix</keyword>
<reference evidence="11" key="1">
    <citation type="submission" date="2022-01" db="UniProtKB">
        <authorList>
            <consortium name="EnsemblMetazoa"/>
        </authorList>
    </citation>
    <scope>IDENTIFICATION</scope>
</reference>
<organism evidence="11 12">
    <name type="scientific">Cimex lectularius</name>
    <name type="common">Bed bug</name>
    <name type="synonym">Acanthia lectularia</name>
    <dbReference type="NCBI Taxonomy" id="79782"/>
    <lineage>
        <taxon>Eukaryota</taxon>
        <taxon>Metazoa</taxon>
        <taxon>Ecdysozoa</taxon>
        <taxon>Arthropoda</taxon>
        <taxon>Hexapoda</taxon>
        <taxon>Insecta</taxon>
        <taxon>Pterygota</taxon>
        <taxon>Neoptera</taxon>
        <taxon>Paraneoptera</taxon>
        <taxon>Hemiptera</taxon>
        <taxon>Heteroptera</taxon>
        <taxon>Panheteroptera</taxon>
        <taxon>Cimicomorpha</taxon>
        <taxon>Cimicidae</taxon>
        <taxon>Cimex</taxon>
    </lineage>
</organism>
<dbReference type="RefSeq" id="XP_014253413.1">
    <property type="nucleotide sequence ID" value="XM_014397927.2"/>
</dbReference>
<dbReference type="KEGG" id="clec:106668808"/>
<evidence type="ECO:0000256" key="8">
    <source>
        <dbReference type="ARBA" id="ARBA00023128"/>
    </source>
</evidence>
<evidence type="ECO:0000256" key="3">
    <source>
        <dbReference type="ARBA" id="ARBA00022448"/>
    </source>
</evidence>
<dbReference type="Proteomes" id="UP000494040">
    <property type="component" value="Unassembled WGS sequence"/>
</dbReference>
<evidence type="ECO:0000256" key="6">
    <source>
        <dbReference type="ARBA" id="ARBA00022927"/>
    </source>
</evidence>
<dbReference type="Gene3D" id="1.20.960.10">
    <property type="entry name" value="Mitochondrial outer membrane translocase complex, subunit Tom20 domain"/>
    <property type="match status" value="1"/>
</dbReference>
<evidence type="ECO:0000256" key="9">
    <source>
        <dbReference type="ARBA" id="ARBA00023136"/>
    </source>
</evidence>
<dbReference type="InterPro" id="IPR002056">
    <property type="entry name" value="MAS20"/>
</dbReference>
<dbReference type="GO" id="GO:0016031">
    <property type="term" value="P:tRNA import into mitochondrion"/>
    <property type="evidence" value="ECO:0007669"/>
    <property type="project" value="TreeGrafter"/>
</dbReference>
<keyword evidence="12" id="KW-1185">Reference proteome</keyword>
<keyword evidence="3" id="KW-0813">Transport</keyword>
<evidence type="ECO:0000256" key="2">
    <source>
        <dbReference type="ARBA" id="ARBA00005792"/>
    </source>
</evidence>
<dbReference type="InterPro" id="IPR022422">
    <property type="entry name" value="MAS20_rcpt_metazoan"/>
</dbReference>
<name>A0A8I6RXC1_CIMLE</name>
<proteinExistence type="inferred from homology"/>
<dbReference type="Pfam" id="PF02064">
    <property type="entry name" value="MAS20"/>
    <property type="match status" value="1"/>
</dbReference>
<dbReference type="GO" id="GO:0006886">
    <property type="term" value="P:intracellular protein transport"/>
    <property type="evidence" value="ECO:0007669"/>
    <property type="project" value="InterPro"/>
</dbReference>
<dbReference type="GO" id="GO:0006605">
    <property type="term" value="P:protein targeting"/>
    <property type="evidence" value="ECO:0007669"/>
    <property type="project" value="InterPro"/>
</dbReference>
<dbReference type="GO" id="GO:0008320">
    <property type="term" value="F:protein transmembrane transporter activity"/>
    <property type="evidence" value="ECO:0007669"/>
    <property type="project" value="TreeGrafter"/>
</dbReference>